<feature type="domain" description="NAD-dependent epimerase/dehydratase" evidence="1">
    <location>
        <begin position="6"/>
        <end position="210"/>
    </location>
</feature>
<dbReference type="PANTHER" id="PTHR43245">
    <property type="entry name" value="BIFUNCTIONAL POLYMYXIN RESISTANCE PROTEIN ARNA"/>
    <property type="match status" value="1"/>
</dbReference>
<dbReference type="EMBL" id="UINC01019545">
    <property type="protein sequence ID" value="SVA82817.1"/>
    <property type="molecule type" value="Genomic_DNA"/>
</dbReference>
<evidence type="ECO:0000259" key="1">
    <source>
        <dbReference type="Pfam" id="PF01370"/>
    </source>
</evidence>
<name>A0A381Z251_9ZZZZ</name>
<dbReference type="InterPro" id="IPR036291">
    <property type="entry name" value="NAD(P)-bd_dom_sf"/>
</dbReference>
<evidence type="ECO:0000313" key="2">
    <source>
        <dbReference type="EMBL" id="SVA82817.1"/>
    </source>
</evidence>
<gene>
    <name evidence="2" type="ORF">METZ01_LOCUS135671</name>
</gene>
<accession>A0A381Z251</accession>
<sequence length="288" mass="32112">MTKKTIVVTGACGYIAQRMWPELSERYDLVALDVGEKTGNGTKLPGVRVCDLTDPDRSKYQEHFIGADAVLHCAFVSAPGLDATTWQNNSDPKFQAEYANVGMAYNVYAAAQETGVRRVVVASSNHAADYYERLIWTERFEFVTPEMAPYTDNFYGWSKVAYEQLGFVFATGQAGDRSLEVVQLRIGGPRDDGDLANVSPGDLKKMHRGLGAYLSRRDQVQLFVKSIEVEDISDENGIPFQIFYGVSGNTHNFWSIVNARRVIGYQPQDNSQVNFADRIAEIAREAQP</sequence>
<dbReference type="InterPro" id="IPR001509">
    <property type="entry name" value="Epimerase_deHydtase"/>
</dbReference>
<dbReference type="PANTHER" id="PTHR43245:SF55">
    <property type="entry name" value="NAD(P)-BINDING DOMAIN-CONTAINING PROTEIN"/>
    <property type="match status" value="1"/>
</dbReference>
<dbReference type="SUPFAM" id="SSF51735">
    <property type="entry name" value="NAD(P)-binding Rossmann-fold domains"/>
    <property type="match status" value="1"/>
</dbReference>
<organism evidence="2">
    <name type="scientific">marine metagenome</name>
    <dbReference type="NCBI Taxonomy" id="408172"/>
    <lineage>
        <taxon>unclassified sequences</taxon>
        <taxon>metagenomes</taxon>
        <taxon>ecological metagenomes</taxon>
    </lineage>
</organism>
<reference evidence="2" key="1">
    <citation type="submission" date="2018-05" db="EMBL/GenBank/DDBJ databases">
        <authorList>
            <person name="Lanie J.A."/>
            <person name="Ng W.-L."/>
            <person name="Kazmierczak K.M."/>
            <person name="Andrzejewski T.M."/>
            <person name="Davidsen T.M."/>
            <person name="Wayne K.J."/>
            <person name="Tettelin H."/>
            <person name="Glass J.I."/>
            <person name="Rusch D."/>
            <person name="Podicherti R."/>
            <person name="Tsui H.-C.T."/>
            <person name="Winkler M.E."/>
        </authorList>
    </citation>
    <scope>NUCLEOTIDE SEQUENCE</scope>
</reference>
<dbReference type="Pfam" id="PF01370">
    <property type="entry name" value="Epimerase"/>
    <property type="match status" value="1"/>
</dbReference>
<dbReference type="InterPro" id="IPR050177">
    <property type="entry name" value="Lipid_A_modif_metabolic_enz"/>
</dbReference>
<protein>
    <recommendedName>
        <fullName evidence="1">NAD-dependent epimerase/dehydratase domain-containing protein</fullName>
    </recommendedName>
</protein>
<dbReference type="Gene3D" id="3.40.50.720">
    <property type="entry name" value="NAD(P)-binding Rossmann-like Domain"/>
    <property type="match status" value="1"/>
</dbReference>
<dbReference type="AlphaFoldDB" id="A0A381Z251"/>
<proteinExistence type="predicted"/>